<dbReference type="PANTHER" id="PTHR37984:SF5">
    <property type="entry name" value="PROTEIN NYNRIN-LIKE"/>
    <property type="match status" value="1"/>
</dbReference>
<evidence type="ECO:0000256" key="6">
    <source>
        <dbReference type="ARBA" id="ARBA00022801"/>
    </source>
</evidence>
<dbReference type="CDD" id="cd01647">
    <property type="entry name" value="RT_LTR"/>
    <property type="match status" value="1"/>
</dbReference>
<dbReference type="SMART" id="SM00343">
    <property type="entry name" value="ZnF_C2HC"/>
    <property type="match status" value="1"/>
</dbReference>
<evidence type="ECO:0000313" key="13">
    <source>
        <dbReference type="EMBL" id="KAK6166422.1"/>
    </source>
</evidence>
<feature type="domain" description="Integrase catalytic" evidence="12">
    <location>
        <begin position="683"/>
        <end position="841"/>
    </location>
</feature>
<dbReference type="SUPFAM" id="SSF56672">
    <property type="entry name" value="DNA/RNA polymerases"/>
    <property type="match status" value="1"/>
</dbReference>
<dbReference type="InterPro" id="IPR041588">
    <property type="entry name" value="Integrase_H2C2"/>
</dbReference>
<feature type="domain" description="Reverse transcriptase" evidence="11">
    <location>
        <begin position="1075"/>
        <end position="1254"/>
    </location>
</feature>
<dbReference type="InterPro" id="IPR036875">
    <property type="entry name" value="Znf_CCHC_sf"/>
</dbReference>
<keyword evidence="6" id="KW-0378">Hydrolase</keyword>
<dbReference type="FunFam" id="1.10.340.70:FF:000001">
    <property type="entry name" value="Retrovirus-related Pol polyprotein from transposon gypsy-like Protein"/>
    <property type="match status" value="1"/>
</dbReference>
<dbReference type="InterPro" id="IPR000477">
    <property type="entry name" value="RT_dom"/>
</dbReference>
<dbReference type="InterPro" id="IPR043502">
    <property type="entry name" value="DNA/RNA_pol_sf"/>
</dbReference>
<dbReference type="Gene3D" id="3.30.420.10">
    <property type="entry name" value="Ribonuclease H-like superfamily/Ribonuclease H"/>
    <property type="match status" value="1"/>
</dbReference>
<protein>
    <recommendedName>
        <fullName evidence="15">Reverse transcriptase</fullName>
    </recommendedName>
</protein>
<dbReference type="InterPro" id="IPR038269">
    <property type="entry name" value="SCAN_sf"/>
</dbReference>
<dbReference type="Proteomes" id="UP001347796">
    <property type="component" value="Unassembled WGS sequence"/>
</dbReference>
<dbReference type="InterPro" id="IPR001878">
    <property type="entry name" value="Znf_CCHC"/>
</dbReference>
<evidence type="ECO:0000259" key="11">
    <source>
        <dbReference type="PROSITE" id="PS50878"/>
    </source>
</evidence>
<dbReference type="FunFam" id="3.30.420.10:FF:000032">
    <property type="entry name" value="Retrovirus-related Pol polyprotein from transposon 297-like Protein"/>
    <property type="match status" value="1"/>
</dbReference>
<dbReference type="InterPro" id="IPR050951">
    <property type="entry name" value="Retrovirus_Pol_polyprotein"/>
</dbReference>
<dbReference type="InterPro" id="IPR036397">
    <property type="entry name" value="RNaseH_sf"/>
</dbReference>
<sequence>MDTLSRLKETGESMGLSGIELQGFISEQQNILREERASKREQEKLEEEKAKRAFDLQFEKEKCLKEKEKLEHELLVERERTEQIKVKEHGLLKIKEMEMSMLELRTANSSTSFLDQSQATGNVAPKGPKIPFFDEEHDEMDSYLRRFERYAAVQAWEPGTWAIHLGSLLKGKALDVYSLLSNEKAKDYKALKTALLKRFDLTERGFRNRFRSCKPAAGESFTQFSVRLGSYLSRWVEMSPVEATYEGLYDLILRDQFLQVCEHDLTLFFGERVPKDIEQMSRLADQYKEARCISPTALSNRTAAVPKEAYSSRNFITPIPQVNRGLNNDKRCFRCGRPGHIATNCPARQRVASIQNAGTAPRPRQTPRGYVDEDGVYRSCDLCSESCNVFLPSYDRICDVSSSPVISYASNMYRDSGMPVQVGWVGNHMVKVLRDTGCSGIVVRREFVPTGQYTGREQTCLLADGTRIKVPVACVFIDSPYFRCQTEVWCMDNPLYDIIIGNVAGAREPSDPDMSRIISPVLTRQQAQSRQTGYSGMKVEGGIDIVDPEAIKEAQLNDHTLANIRDLVKRATPLKGKYDSETHYIIKRGLIHRRYHSPRIGNGTRFCQLVVPSKYRRSVLKIAHESIMSGHLGIERTVNKVLSEFFWPGVHADTRRFCQSCDVCQRTIPKGRVPKLPLGKMPVIDVPFRRVAVDIIGPLKPISTNGNRYILTLDYATRYPEAVALPSIEAERVAEALMDMFGRIGFPREMLTDMGSQFTSALMKEVSRLISLKQLTTTPYHPMCNGLVERFNGTLKQMLKRMCAERPKDWDRYLNALLFAYREVPQESLGYSPFELVYGWPVRGPMMILRELWTKNIDDPEVKTTYQYVLDLRERLETVGEMARDNLNVCAKKQKCYFDKRAKRRVFEVGDKALVLLPTKSNKLLLQWRGPFSVVEKLNDYDYRLSVHGKIKTFHGNLLKRYLERPQEDNHVDKVNAAVVDVEDDGMDSEPIQLPGTGKEGIDKVHICDKLNMEQRESLASLLNCYQDVLTDLPGHTNLLEHEINTTTDVPVRLKPYPIPFALTQVIDDELDKMLEMNVIESSNSNYSSPVVIVKKKDQTNRFCIDFRALNRVTIFDSEPIPNPEDMFARMAERGCRYLSQLDLSKGYWQVPMAETAKPLTAFQTPRGLFQFKVMPFGLVNAPVTFSRLMRKLLLGLENVNNFIDDITVYSETWVEHINILDSLFRRLRSSNLTVKPSKCFLGFDRIECLGFKVGLGCIEPTWDKLKVIEEAERPRTKKQVRSFLGLVGFYRRFIPNFSTIAVPLSDLTKKGRPNLLTWDAQQENAFQALKRSLIRGPVLRLPDLREVFILQTDASDNGIGAILLQVENEVRMPVAYASRKLKDSETRYSTIEKECLAIVWSIQKFTRYLYGVEFVLETDHQPLIYLNRSNMTNSRLMRWALILQPYRFRIEAIKGSANVGADYLSRIHRL</sequence>
<dbReference type="GO" id="GO:0006508">
    <property type="term" value="P:proteolysis"/>
    <property type="evidence" value="ECO:0007669"/>
    <property type="project" value="UniProtKB-KW"/>
</dbReference>
<dbReference type="Gene3D" id="1.10.4020.10">
    <property type="entry name" value="DNA breaking-rejoining enzymes"/>
    <property type="match status" value="1"/>
</dbReference>
<dbReference type="FunFam" id="3.10.20.370:FF:000001">
    <property type="entry name" value="Retrovirus-related Pol polyprotein from transposon 17.6-like protein"/>
    <property type="match status" value="1"/>
</dbReference>
<dbReference type="Gene3D" id="4.10.60.10">
    <property type="entry name" value="Zinc finger, CCHC-type"/>
    <property type="match status" value="1"/>
</dbReference>
<evidence type="ECO:0000256" key="4">
    <source>
        <dbReference type="ARBA" id="ARBA00022722"/>
    </source>
</evidence>
<dbReference type="GO" id="GO:0003676">
    <property type="term" value="F:nucleic acid binding"/>
    <property type="evidence" value="ECO:0007669"/>
    <property type="project" value="InterPro"/>
</dbReference>
<proteinExistence type="predicted"/>
<keyword evidence="8" id="KW-0863">Zinc-finger</keyword>
<dbReference type="Gene3D" id="3.10.10.10">
    <property type="entry name" value="HIV Type 1 Reverse Transcriptase, subunit A, domain 1"/>
    <property type="match status" value="1"/>
</dbReference>
<dbReference type="InterPro" id="IPR043128">
    <property type="entry name" value="Rev_trsase/Diguanyl_cyclase"/>
</dbReference>
<dbReference type="SUPFAM" id="SSF53098">
    <property type="entry name" value="Ribonuclease H-like"/>
    <property type="match status" value="1"/>
</dbReference>
<comment type="caution">
    <text evidence="13">The sequence shown here is derived from an EMBL/GenBank/DDBJ whole genome shotgun (WGS) entry which is preliminary data.</text>
</comment>
<dbReference type="SUPFAM" id="SSF47353">
    <property type="entry name" value="Retrovirus capsid dimerization domain-like"/>
    <property type="match status" value="1"/>
</dbReference>
<evidence type="ECO:0000259" key="12">
    <source>
        <dbReference type="PROSITE" id="PS50994"/>
    </source>
</evidence>
<dbReference type="FunFam" id="3.10.10.10:FF:000007">
    <property type="entry name" value="Retrovirus-related Pol polyprotein from transposon 17.6-like Protein"/>
    <property type="match status" value="1"/>
</dbReference>
<dbReference type="Gene3D" id="3.30.70.270">
    <property type="match status" value="2"/>
</dbReference>
<evidence type="ECO:0000256" key="5">
    <source>
        <dbReference type="ARBA" id="ARBA00022759"/>
    </source>
</evidence>
<dbReference type="Gene3D" id="3.10.20.370">
    <property type="match status" value="1"/>
</dbReference>
<dbReference type="PROSITE" id="PS50878">
    <property type="entry name" value="RT_POL"/>
    <property type="match status" value="1"/>
</dbReference>
<organism evidence="13 14">
    <name type="scientific">Patella caerulea</name>
    <name type="common">Rayed Mediterranean limpet</name>
    <dbReference type="NCBI Taxonomy" id="87958"/>
    <lineage>
        <taxon>Eukaryota</taxon>
        <taxon>Metazoa</taxon>
        <taxon>Spiralia</taxon>
        <taxon>Lophotrochozoa</taxon>
        <taxon>Mollusca</taxon>
        <taxon>Gastropoda</taxon>
        <taxon>Patellogastropoda</taxon>
        <taxon>Patelloidea</taxon>
        <taxon>Patellidae</taxon>
        <taxon>Patella</taxon>
    </lineage>
</organism>
<reference evidence="13 14" key="1">
    <citation type="submission" date="2024-01" db="EMBL/GenBank/DDBJ databases">
        <title>The genome of the rayed Mediterranean limpet Patella caerulea (Linnaeus, 1758).</title>
        <authorList>
            <person name="Anh-Thu Weber A."/>
            <person name="Halstead-Nussloch G."/>
        </authorList>
    </citation>
    <scope>NUCLEOTIDE SEQUENCE [LARGE SCALE GENOMIC DNA]</scope>
    <source>
        <strain evidence="13">AATW-2023a</strain>
        <tissue evidence="13">Whole specimen</tissue>
    </source>
</reference>
<evidence type="ECO:0000256" key="3">
    <source>
        <dbReference type="ARBA" id="ARBA00022695"/>
    </source>
</evidence>
<dbReference type="Pfam" id="PF17917">
    <property type="entry name" value="RT_RNaseH"/>
    <property type="match status" value="1"/>
</dbReference>
<evidence type="ECO:0008006" key="15">
    <source>
        <dbReference type="Google" id="ProtNLM"/>
    </source>
</evidence>
<evidence type="ECO:0000256" key="1">
    <source>
        <dbReference type="ARBA" id="ARBA00022670"/>
    </source>
</evidence>
<dbReference type="Pfam" id="PF17921">
    <property type="entry name" value="Integrase_H2C2"/>
    <property type="match status" value="1"/>
</dbReference>
<dbReference type="GO" id="GO:0008233">
    <property type="term" value="F:peptidase activity"/>
    <property type="evidence" value="ECO:0007669"/>
    <property type="project" value="UniProtKB-KW"/>
</dbReference>
<keyword evidence="8" id="KW-0862">Zinc</keyword>
<feature type="coiled-coil region" evidence="9">
    <location>
        <begin position="28"/>
        <end position="80"/>
    </location>
</feature>
<dbReference type="Pfam" id="PF00078">
    <property type="entry name" value="RVT_1"/>
    <property type="match status" value="1"/>
</dbReference>
<keyword evidence="5" id="KW-0255">Endonuclease</keyword>
<dbReference type="SUPFAM" id="SSF57756">
    <property type="entry name" value="Retrovirus zinc finger-like domains"/>
    <property type="match status" value="1"/>
</dbReference>
<dbReference type="PROSITE" id="PS50994">
    <property type="entry name" value="INTEGRASE"/>
    <property type="match status" value="1"/>
</dbReference>
<dbReference type="GO" id="GO:0015074">
    <property type="term" value="P:DNA integration"/>
    <property type="evidence" value="ECO:0007669"/>
    <property type="project" value="InterPro"/>
</dbReference>
<dbReference type="InterPro" id="IPR041373">
    <property type="entry name" value="RT_RNaseH"/>
</dbReference>
<evidence type="ECO:0000256" key="2">
    <source>
        <dbReference type="ARBA" id="ARBA00022679"/>
    </source>
</evidence>
<accession>A0AAN8FXX4</accession>
<evidence type="ECO:0000256" key="9">
    <source>
        <dbReference type="SAM" id="Coils"/>
    </source>
</evidence>
<dbReference type="InterPro" id="IPR001584">
    <property type="entry name" value="Integrase_cat-core"/>
</dbReference>
<keyword evidence="7" id="KW-0695">RNA-directed DNA polymerase</keyword>
<feature type="domain" description="CCHC-type" evidence="10">
    <location>
        <begin position="331"/>
        <end position="346"/>
    </location>
</feature>
<dbReference type="Gene3D" id="1.10.340.70">
    <property type="match status" value="1"/>
</dbReference>
<dbReference type="EMBL" id="JAZGQO010000021">
    <property type="protein sequence ID" value="KAK6166422.1"/>
    <property type="molecule type" value="Genomic_DNA"/>
</dbReference>
<dbReference type="Pfam" id="PF00098">
    <property type="entry name" value="zf-CCHC"/>
    <property type="match status" value="1"/>
</dbReference>
<keyword evidence="9" id="KW-0175">Coiled coil</keyword>
<keyword evidence="14" id="KW-1185">Reference proteome</keyword>
<evidence type="ECO:0000259" key="10">
    <source>
        <dbReference type="PROSITE" id="PS50158"/>
    </source>
</evidence>
<keyword evidence="1" id="KW-0645">Protease</keyword>
<dbReference type="GO" id="GO:0008270">
    <property type="term" value="F:zinc ion binding"/>
    <property type="evidence" value="ECO:0007669"/>
    <property type="project" value="UniProtKB-KW"/>
</dbReference>
<dbReference type="GO" id="GO:0003964">
    <property type="term" value="F:RNA-directed DNA polymerase activity"/>
    <property type="evidence" value="ECO:0007669"/>
    <property type="project" value="UniProtKB-KW"/>
</dbReference>
<dbReference type="GO" id="GO:0004519">
    <property type="term" value="F:endonuclease activity"/>
    <property type="evidence" value="ECO:0007669"/>
    <property type="project" value="UniProtKB-KW"/>
</dbReference>
<dbReference type="CDD" id="cd09274">
    <property type="entry name" value="RNase_HI_RT_Ty3"/>
    <property type="match status" value="1"/>
</dbReference>
<keyword evidence="2" id="KW-0808">Transferase</keyword>
<dbReference type="InterPro" id="IPR012337">
    <property type="entry name" value="RNaseH-like_sf"/>
</dbReference>
<evidence type="ECO:0000256" key="7">
    <source>
        <dbReference type="ARBA" id="ARBA00022918"/>
    </source>
</evidence>
<gene>
    <name evidence="13" type="ORF">SNE40_023117</name>
</gene>
<dbReference type="FunFam" id="3.30.70.270:FF:000020">
    <property type="entry name" value="Transposon Tf2-6 polyprotein-like Protein"/>
    <property type="match status" value="1"/>
</dbReference>
<dbReference type="PANTHER" id="PTHR37984">
    <property type="entry name" value="PROTEIN CBG26694"/>
    <property type="match status" value="1"/>
</dbReference>
<evidence type="ECO:0000256" key="8">
    <source>
        <dbReference type="PROSITE-ProRule" id="PRU00047"/>
    </source>
</evidence>
<evidence type="ECO:0000313" key="14">
    <source>
        <dbReference type="Proteomes" id="UP001347796"/>
    </source>
</evidence>
<name>A0AAN8FXX4_PATCE</name>
<dbReference type="PROSITE" id="PS50158">
    <property type="entry name" value="ZF_CCHC"/>
    <property type="match status" value="1"/>
</dbReference>
<keyword evidence="4" id="KW-0540">Nuclease</keyword>
<keyword evidence="8" id="KW-0479">Metal-binding</keyword>
<keyword evidence="3" id="KW-0548">Nucleotidyltransferase</keyword>